<evidence type="ECO:0000313" key="2">
    <source>
        <dbReference type="Proteomes" id="UP000016936"/>
    </source>
</evidence>
<accession>M2UDN6</accession>
<dbReference type="HOGENOM" id="CLU_927511_0_0_1"/>
<evidence type="ECO:0000313" key="1">
    <source>
        <dbReference type="EMBL" id="EMD86103.1"/>
    </source>
</evidence>
<name>M2UDN6_COCH5</name>
<sequence>MEMESQKIEELGALLDRLHVLIGEVDKPNIIRDALDTEQLDTLRTIYEICVECEELEEGDLLPLKKTKKRKRGLKSQLGGPGDPWKRITNLEILPALPVFVTTHLKKYPADTEAENFLRALSLASNCGQYSSADDLGNAFMARYKWTQQVERRDEKIHIFQLFNDLFWFDMMQLLRPHGTGRVGAMMRVELDRFLTPLDFDKMGLQKHEVMANVGDWSIRGAKIHKLCVRYGPGVILVLHKQLSRSFLEGRFTASGPYYNGAINRLDSLGLNTYINNSGAELLAISIRNLLIKPFQEAQS</sequence>
<dbReference type="OrthoDB" id="3938123at2759"/>
<organism evidence="1 2">
    <name type="scientific">Cochliobolus heterostrophus (strain C5 / ATCC 48332 / race O)</name>
    <name type="common">Southern corn leaf blight fungus</name>
    <name type="synonym">Bipolaris maydis</name>
    <dbReference type="NCBI Taxonomy" id="701091"/>
    <lineage>
        <taxon>Eukaryota</taxon>
        <taxon>Fungi</taxon>
        <taxon>Dikarya</taxon>
        <taxon>Ascomycota</taxon>
        <taxon>Pezizomycotina</taxon>
        <taxon>Dothideomycetes</taxon>
        <taxon>Pleosporomycetidae</taxon>
        <taxon>Pleosporales</taxon>
        <taxon>Pleosporineae</taxon>
        <taxon>Pleosporaceae</taxon>
        <taxon>Bipolaris</taxon>
    </lineage>
</organism>
<dbReference type="EMBL" id="KB445586">
    <property type="protein sequence ID" value="EMD86103.1"/>
    <property type="molecule type" value="Genomic_DNA"/>
</dbReference>
<reference evidence="1 2" key="1">
    <citation type="journal article" date="2012" name="PLoS Pathog.">
        <title>Diverse lifestyles and strategies of plant pathogenesis encoded in the genomes of eighteen Dothideomycetes fungi.</title>
        <authorList>
            <person name="Ohm R.A."/>
            <person name="Feau N."/>
            <person name="Henrissat B."/>
            <person name="Schoch C.L."/>
            <person name="Horwitz B.A."/>
            <person name="Barry K.W."/>
            <person name="Condon B.J."/>
            <person name="Copeland A.C."/>
            <person name="Dhillon B."/>
            <person name="Glaser F."/>
            <person name="Hesse C.N."/>
            <person name="Kosti I."/>
            <person name="LaButti K."/>
            <person name="Lindquist E.A."/>
            <person name="Lucas S."/>
            <person name="Salamov A.A."/>
            <person name="Bradshaw R.E."/>
            <person name="Ciuffetti L."/>
            <person name="Hamelin R.C."/>
            <person name="Kema G.H.J."/>
            <person name="Lawrence C."/>
            <person name="Scott J.A."/>
            <person name="Spatafora J.W."/>
            <person name="Turgeon B.G."/>
            <person name="de Wit P.J.G.M."/>
            <person name="Zhong S."/>
            <person name="Goodwin S.B."/>
            <person name="Grigoriev I.V."/>
        </authorList>
    </citation>
    <scope>NUCLEOTIDE SEQUENCE [LARGE SCALE GENOMIC DNA]</scope>
    <source>
        <strain evidence="2">C5 / ATCC 48332 / race O</strain>
    </source>
</reference>
<keyword evidence="2" id="KW-1185">Reference proteome</keyword>
<proteinExistence type="predicted"/>
<protein>
    <submittedName>
        <fullName evidence="1">Uncharacterized protein</fullName>
    </submittedName>
</protein>
<dbReference type="AlphaFoldDB" id="M2UDN6"/>
<reference evidence="2" key="2">
    <citation type="journal article" date="2013" name="PLoS Genet.">
        <title>Comparative genome structure, secondary metabolite, and effector coding capacity across Cochliobolus pathogens.</title>
        <authorList>
            <person name="Condon B.J."/>
            <person name="Leng Y."/>
            <person name="Wu D."/>
            <person name="Bushley K.E."/>
            <person name="Ohm R.A."/>
            <person name="Otillar R."/>
            <person name="Martin J."/>
            <person name="Schackwitz W."/>
            <person name="Grimwood J."/>
            <person name="MohdZainudin N."/>
            <person name="Xue C."/>
            <person name="Wang R."/>
            <person name="Manning V.A."/>
            <person name="Dhillon B."/>
            <person name="Tu Z.J."/>
            <person name="Steffenson B.J."/>
            <person name="Salamov A."/>
            <person name="Sun H."/>
            <person name="Lowry S."/>
            <person name="LaButti K."/>
            <person name="Han J."/>
            <person name="Copeland A."/>
            <person name="Lindquist E."/>
            <person name="Barry K."/>
            <person name="Schmutz J."/>
            <person name="Baker S.E."/>
            <person name="Ciuffetti L.M."/>
            <person name="Grigoriev I.V."/>
            <person name="Zhong S."/>
            <person name="Turgeon B.G."/>
        </authorList>
    </citation>
    <scope>NUCLEOTIDE SEQUENCE [LARGE SCALE GENOMIC DNA]</scope>
    <source>
        <strain evidence="2">C5 / ATCC 48332 / race O</strain>
    </source>
</reference>
<dbReference type="Proteomes" id="UP000016936">
    <property type="component" value="Unassembled WGS sequence"/>
</dbReference>
<gene>
    <name evidence="1" type="ORF">COCHEDRAFT_1218947</name>
</gene>
<dbReference type="OMA" id="YEICVEC"/>